<proteinExistence type="inferred from homology"/>
<organism evidence="2 3">
    <name type="scientific">Candidatus Desulfolinea nitratireducens</name>
    <dbReference type="NCBI Taxonomy" id="2841698"/>
    <lineage>
        <taxon>Bacteria</taxon>
        <taxon>Bacillati</taxon>
        <taxon>Chloroflexota</taxon>
        <taxon>Anaerolineae</taxon>
        <taxon>Anaerolineales</taxon>
        <taxon>Anaerolineales incertae sedis</taxon>
        <taxon>Candidatus Desulfolinea</taxon>
    </lineage>
</organism>
<evidence type="ECO:0000313" key="2">
    <source>
        <dbReference type="EMBL" id="MBC8336695.1"/>
    </source>
</evidence>
<dbReference type="PANTHER" id="PTHR11846">
    <property type="entry name" value="ADENYLOSUCCINATE SYNTHETASE"/>
    <property type="match status" value="1"/>
</dbReference>
<sequence length="121" mass="14000">MQWTWVREVVRFSTMLSGVDALFLTKLDILSAFEEIRICTGYQFGGAKVHFYDLDSYQLGRVKPIYETLPGWHSDIRDVRKFSELPPEAQAYVERVEELVGVRVGWVANGPEREALMERDS</sequence>
<keyword evidence="1" id="KW-0342">GTP-binding</keyword>
<dbReference type="GO" id="GO:0005525">
    <property type="term" value="F:GTP binding"/>
    <property type="evidence" value="ECO:0007669"/>
    <property type="project" value="UniProtKB-UniRule"/>
</dbReference>
<dbReference type="GO" id="GO:0000287">
    <property type="term" value="F:magnesium ion binding"/>
    <property type="evidence" value="ECO:0007669"/>
    <property type="project" value="UniProtKB-UniRule"/>
</dbReference>
<keyword evidence="1" id="KW-0547">Nucleotide-binding</keyword>
<dbReference type="GO" id="GO:0004019">
    <property type="term" value="F:adenylosuccinate synthase activity"/>
    <property type="evidence" value="ECO:0007669"/>
    <property type="project" value="UniProtKB-UniRule"/>
</dbReference>
<feature type="binding site" evidence="1">
    <location>
        <begin position="26"/>
        <end position="28"/>
    </location>
    <ligand>
        <name>GTP</name>
        <dbReference type="ChEBI" id="CHEBI:37565"/>
    </ligand>
</feature>
<keyword evidence="1" id="KW-0460">Magnesium</keyword>
<dbReference type="GO" id="GO:0005737">
    <property type="term" value="C:cytoplasm"/>
    <property type="evidence" value="ECO:0007669"/>
    <property type="project" value="UniProtKB-SubCell"/>
</dbReference>
<dbReference type="EC" id="6.3.4.4" evidence="1"/>
<keyword evidence="1" id="KW-0436">Ligase</keyword>
<dbReference type="GO" id="GO:0046040">
    <property type="term" value="P:IMP metabolic process"/>
    <property type="evidence" value="ECO:0007669"/>
    <property type="project" value="TreeGrafter"/>
</dbReference>
<dbReference type="UniPathway" id="UPA00075">
    <property type="reaction ID" value="UER00335"/>
</dbReference>
<dbReference type="Proteomes" id="UP000614469">
    <property type="component" value="Unassembled WGS sequence"/>
</dbReference>
<protein>
    <recommendedName>
        <fullName evidence="1">Adenylosuccinate synthetase</fullName>
        <shortName evidence="1">AMPSase</shortName>
        <shortName evidence="1">AdSS</shortName>
        <ecNumber evidence="1">6.3.4.4</ecNumber>
    </recommendedName>
    <alternativeName>
        <fullName evidence="1">IMP--aspartate ligase</fullName>
    </alternativeName>
</protein>
<comment type="caution">
    <text evidence="2">The sequence shown here is derived from an EMBL/GenBank/DDBJ whole genome shotgun (WGS) entry which is preliminary data.</text>
</comment>
<dbReference type="SMART" id="SM00788">
    <property type="entry name" value="Adenylsucc_synt"/>
    <property type="match status" value="1"/>
</dbReference>
<keyword evidence="1" id="KW-0479">Metal-binding</keyword>
<dbReference type="AlphaFoldDB" id="A0A8J6NKN2"/>
<dbReference type="EMBL" id="JACNJN010000185">
    <property type="protein sequence ID" value="MBC8336695.1"/>
    <property type="molecule type" value="Genomic_DNA"/>
</dbReference>
<evidence type="ECO:0000313" key="3">
    <source>
        <dbReference type="Proteomes" id="UP000614469"/>
    </source>
</evidence>
<comment type="subunit">
    <text evidence="1">Homodimer.</text>
</comment>
<dbReference type="Pfam" id="PF00709">
    <property type="entry name" value="Adenylsucc_synt"/>
    <property type="match status" value="1"/>
</dbReference>
<comment type="function">
    <text evidence="1">Plays an important role in the de novo pathway of purine nucleotide biosynthesis. Catalyzes the first committed step in the biosynthesis of AMP from IMP.</text>
</comment>
<reference evidence="2 3" key="1">
    <citation type="submission" date="2020-08" db="EMBL/GenBank/DDBJ databases">
        <title>Bridging the membrane lipid divide: bacteria of the FCB group superphylum have the potential to synthesize archaeal ether lipids.</title>
        <authorList>
            <person name="Villanueva L."/>
            <person name="Von Meijenfeldt F.A.B."/>
            <person name="Westbye A.B."/>
            <person name="Yadav S."/>
            <person name="Hopmans E.C."/>
            <person name="Dutilh B.E."/>
            <person name="Sinninghe Damste J.S."/>
        </authorList>
    </citation>
    <scope>NUCLEOTIDE SEQUENCE [LARGE SCALE GENOMIC DNA]</scope>
    <source>
        <strain evidence="2">NIOZ-UU36</strain>
    </source>
</reference>
<feature type="binding site" evidence="1">
    <location>
        <begin position="108"/>
        <end position="110"/>
    </location>
    <ligand>
        <name>GTP</name>
        <dbReference type="ChEBI" id="CHEBI:37565"/>
    </ligand>
</feature>
<dbReference type="Gene3D" id="3.90.170.10">
    <property type="entry name" value="Adenylosuccinate Synthetase, subunit A, domain 3"/>
    <property type="match status" value="1"/>
</dbReference>
<comment type="caution">
    <text evidence="1">Lacks conserved residue(s) required for the propagation of feature annotation.</text>
</comment>
<evidence type="ECO:0000256" key="1">
    <source>
        <dbReference type="HAMAP-Rule" id="MF_00011"/>
    </source>
</evidence>
<dbReference type="InterPro" id="IPR027417">
    <property type="entry name" value="P-loop_NTPase"/>
</dbReference>
<comment type="subcellular location">
    <subcellularLocation>
        <location evidence="1">Cytoplasm</location>
    </subcellularLocation>
</comment>
<comment type="similarity">
    <text evidence="1">Belongs to the adenylosuccinate synthetase family.</text>
</comment>
<dbReference type="PANTHER" id="PTHR11846:SF0">
    <property type="entry name" value="ADENYLOSUCCINATE SYNTHETASE"/>
    <property type="match status" value="1"/>
</dbReference>
<dbReference type="SUPFAM" id="SSF52540">
    <property type="entry name" value="P-loop containing nucleoside triphosphate hydrolases"/>
    <property type="match status" value="1"/>
</dbReference>
<dbReference type="HAMAP" id="MF_00011">
    <property type="entry name" value="Adenylosucc_synth"/>
    <property type="match status" value="1"/>
</dbReference>
<dbReference type="InterPro" id="IPR001114">
    <property type="entry name" value="Adenylosuccinate_synthetase"/>
</dbReference>
<comment type="catalytic activity">
    <reaction evidence="1">
        <text>IMP + L-aspartate + GTP = N(6)-(1,2-dicarboxyethyl)-AMP + GDP + phosphate + 2 H(+)</text>
        <dbReference type="Rhea" id="RHEA:15753"/>
        <dbReference type="ChEBI" id="CHEBI:15378"/>
        <dbReference type="ChEBI" id="CHEBI:29991"/>
        <dbReference type="ChEBI" id="CHEBI:37565"/>
        <dbReference type="ChEBI" id="CHEBI:43474"/>
        <dbReference type="ChEBI" id="CHEBI:57567"/>
        <dbReference type="ChEBI" id="CHEBI:58053"/>
        <dbReference type="ChEBI" id="CHEBI:58189"/>
        <dbReference type="EC" id="6.3.4.4"/>
    </reaction>
</comment>
<comment type="pathway">
    <text evidence="1">Purine metabolism; AMP biosynthesis via de novo pathway; AMP from IMP: step 1/2.</text>
</comment>
<comment type="cofactor">
    <cofactor evidence="1">
        <name>Mg(2+)</name>
        <dbReference type="ChEBI" id="CHEBI:18420"/>
    </cofactor>
    <text evidence="1">Binds 1 Mg(2+) ion per subunit.</text>
</comment>
<name>A0A8J6NKN2_9CHLR</name>
<dbReference type="InterPro" id="IPR042111">
    <property type="entry name" value="Adenylosuccinate_synth_dom3"/>
</dbReference>
<dbReference type="GO" id="GO:0044208">
    <property type="term" value="P:'de novo' AMP biosynthetic process"/>
    <property type="evidence" value="ECO:0007669"/>
    <property type="project" value="UniProtKB-UniRule"/>
</dbReference>
<keyword evidence="1" id="KW-0658">Purine biosynthesis</keyword>
<keyword evidence="1" id="KW-0963">Cytoplasm</keyword>
<gene>
    <name evidence="1" type="primary">purA</name>
    <name evidence="2" type="ORF">H8E29_15645</name>
</gene>
<accession>A0A8J6NKN2</accession>